<evidence type="ECO:0000313" key="3">
    <source>
        <dbReference type="Proteomes" id="UP000655044"/>
    </source>
</evidence>
<sequence length="295" mass="31169">MGKGSSTAAVRTGWAVLALVLSLGVVLPAPASAAGALKPAAAGTRATWLWNPAAARPADVLAWAKGRGVKEIFVHVDARLPSDAALLTKLRELKRGTDRAGIRLTALGGDPAWALDHAAARTWQRAVLGTRLFVGSHVDVEPYALPAWQTDQATVAAGLLRMLQLLQADDARPLEADIPFWYHTIPTGSGTTLADGVLARVNAVTVMSYRDTATGPNSMMDVSADILTRGTRAGKPVRLATETAPLADCLHCTFHEEGSARMTSVLAVVDGAARAYPAFAGVAIHHYASWRAMRR</sequence>
<dbReference type="Proteomes" id="UP000655044">
    <property type="component" value="Unassembled WGS sequence"/>
</dbReference>
<protein>
    <recommendedName>
        <fullName evidence="4">Amidase</fullName>
    </recommendedName>
</protein>
<name>A0A8J3RWI0_PLARO</name>
<comment type="caution">
    <text evidence="2">The sequence shown here is derived from an EMBL/GenBank/DDBJ whole genome shotgun (WGS) entry which is preliminary data.</text>
</comment>
<reference evidence="2" key="1">
    <citation type="submission" date="2021-01" db="EMBL/GenBank/DDBJ databases">
        <title>Whole genome shotgun sequence of Planobispora rosea NBRC 15558.</title>
        <authorList>
            <person name="Komaki H."/>
            <person name="Tamura T."/>
        </authorList>
    </citation>
    <scope>NUCLEOTIDE SEQUENCE</scope>
    <source>
        <strain evidence="2">NBRC 15558</strain>
    </source>
</reference>
<keyword evidence="1" id="KW-0732">Signal</keyword>
<feature type="signal peptide" evidence="1">
    <location>
        <begin position="1"/>
        <end position="33"/>
    </location>
</feature>
<evidence type="ECO:0000313" key="2">
    <source>
        <dbReference type="EMBL" id="GIH83077.1"/>
    </source>
</evidence>
<dbReference type="EMBL" id="BOOI01000011">
    <property type="protein sequence ID" value="GIH83077.1"/>
    <property type="molecule type" value="Genomic_DNA"/>
</dbReference>
<accession>A0A8J3RWI0</accession>
<proteinExistence type="predicted"/>
<dbReference type="OrthoDB" id="5037876at2"/>
<dbReference type="AlphaFoldDB" id="A0A8J3RWI0"/>
<feature type="chain" id="PRO_5035269737" description="Amidase" evidence="1">
    <location>
        <begin position="34"/>
        <end position="295"/>
    </location>
</feature>
<evidence type="ECO:0008006" key="4">
    <source>
        <dbReference type="Google" id="ProtNLM"/>
    </source>
</evidence>
<dbReference type="RefSeq" id="WP_068924762.1">
    <property type="nucleotide sequence ID" value="NZ_BMQP01000003.1"/>
</dbReference>
<keyword evidence="3" id="KW-1185">Reference proteome</keyword>
<gene>
    <name evidence="2" type="ORF">Pro02_14850</name>
</gene>
<organism evidence="2 3">
    <name type="scientific">Planobispora rosea</name>
    <dbReference type="NCBI Taxonomy" id="35762"/>
    <lineage>
        <taxon>Bacteria</taxon>
        <taxon>Bacillati</taxon>
        <taxon>Actinomycetota</taxon>
        <taxon>Actinomycetes</taxon>
        <taxon>Streptosporangiales</taxon>
        <taxon>Streptosporangiaceae</taxon>
        <taxon>Planobispora</taxon>
    </lineage>
</organism>
<evidence type="ECO:0000256" key="1">
    <source>
        <dbReference type="SAM" id="SignalP"/>
    </source>
</evidence>